<dbReference type="GO" id="GO:0008017">
    <property type="term" value="F:microtubule binding"/>
    <property type="evidence" value="ECO:0007669"/>
    <property type="project" value="InterPro"/>
</dbReference>
<dbReference type="GO" id="GO:0005524">
    <property type="term" value="F:ATP binding"/>
    <property type="evidence" value="ECO:0007669"/>
    <property type="project" value="UniProtKB-UniRule"/>
</dbReference>
<dbReference type="AlphaFoldDB" id="A0AAV9I3J7"/>
<evidence type="ECO:0000259" key="7">
    <source>
        <dbReference type="PROSITE" id="PS50067"/>
    </source>
</evidence>
<dbReference type="PRINTS" id="PR00380">
    <property type="entry name" value="KINESINHEAVY"/>
</dbReference>
<evidence type="ECO:0000256" key="3">
    <source>
        <dbReference type="ARBA" id="ARBA00022840"/>
    </source>
</evidence>
<sequence length="865" mass="99149">MPNSVSYGRPMTTTTSHRSLKTSSFSANNLVEKKGCVKPVAPRAAAFYKAAQRNPSTKPGTESLQDLLTRLDEQEKRLSHLEDTRKSALDKSILSQDQLRKEEQNKTKLTEYLNKLFEKKRAIEANIEATRTRIESIKDEERILVQTIRETTVEVQCLKATLDSQQCKTSLFERESLEQKQRMEDTKGSIESLLLSLEQERQTRHQSEKARNRKMNIIERLQADLKQLQRELEEQSDSIERNKNENEKLCQQIKDYAHKLREGEQQLEAAQAKIQMSNNQLEASRQKTACIEEELRNLKMEKDALSKQYEELKEEESCMKAKLNELLRNIESLSEEMHRLKSQEEKSINEYKKEASRLYECLQNSMREREQLNSNINSFQEVSDETKQQWEELQKQVEDLQLLISQKEKQVEDEINQKNNLLQQIEQAKESISLQQVEIAELDEQCRQDEITRRYLHNLVQELKGNIRVFCRIRPNLAKEIESMLADNITSEVNRLSISSASSVSSVTSSNMTTEPQFRIVSSSSVEVVAPSQRSFMETNKNSKQHLSKWSFSFDRIFGPESTQEEVFEEISQLVQSALDGYRVCIFAYGQTGSGKTYTMLGGENEGESGVIPKSMRKIFSAAESRHEHNWEFHLKASFLEIYNETIRDLLADQTTSIKERNYDIKIDRLTGATYVVGLTVEDISTPQQLEKLLRKSMANRATAATRCNERSSRSHSVFRLYISGRNKETGQERVGLLNLIDLAGSERLNSSGSTGDRLRETQHINKSLSALGDVISSLSNKEKYIPYRNSKLTYLLQDSLGGDSKTLMFVNISPTADSFQETLCSLRFAQKVNSCQIGTARRVAKVDLCAGYLNDATATSRFYS</sequence>
<comment type="caution">
    <text evidence="8">The sequence shown here is derived from an EMBL/GenBank/DDBJ whole genome shotgun (WGS) entry which is preliminary data.</text>
</comment>
<keyword evidence="4 5" id="KW-0505">Motor protein</keyword>
<dbReference type="GO" id="GO:0005874">
    <property type="term" value="C:microtubule"/>
    <property type="evidence" value="ECO:0007669"/>
    <property type="project" value="UniProtKB-KW"/>
</dbReference>
<dbReference type="PANTHER" id="PTHR47972">
    <property type="entry name" value="KINESIN-LIKE PROTEIN KLP-3"/>
    <property type="match status" value="1"/>
</dbReference>
<dbReference type="Gene3D" id="1.10.287.1490">
    <property type="match status" value="1"/>
</dbReference>
<reference evidence="8 9" key="1">
    <citation type="submission" date="2022-07" db="EMBL/GenBank/DDBJ databases">
        <title>Genome-wide signatures of adaptation to extreme environments.</title>
        <authorList>
            <person name="Cho C.H."/>
            <person name="Yoon H.S."/>
        </authorList>
    </citation>
    <scope>NUCLEOTIDE SEQUENCE [LARGE SCALE GENOMIC DNA]</scope>
    <source>
        <strain evidence="8 9">108.79 E11</strain>
    </source>
</reference>
<keyword evidence="3 5" id="KW-0067">ATP-binding</keyword>
<dbReference type="SUPFAM" id="SSF52540">
    <property type="entry name" value="P-loop containing nucleoside triphosphate hydrolases"/>
    <property type="match status" value="1"/>
</dbReference>
<feature type="domain" description="Kinesin motor" evidence="7">
    <location>
        <begin position="466"/>
        <end position="836"/>
    </location>
</feature>
<keyword evidence="1" id="KW-0493">Microtubule</keyword>
<feature type="coiled-coil region" evidence="6">
    <location>
        <begin position="64"/>
        <end position="140"/>
    </location>
</feature>
<dbReference type="Pfam" id="PF00225">
    <property type="entry name" value="Kinesin"/>
    <property type="match status" value="1"/>
</dbReference>
<evidence type="ECO:0000256" key="4">
    <source>
        <dbReference type="ARBA" id="ARBA00023175"/>
    </source>
</evidence>
<accession>A0AAV9I3J7</accession>
<dbReference type="GO" id="GO:0007018">
    <property type="term" value="P:microtubule-based movement"/>
    <property type="evidence" value="ECO:0007669"/>
    <property type="project" value="InterPro"/>
</dbReference>
<dbReference type="Proteomes" id="UP001300502">
    <property type="component" value="Unassembled WGS sequence"/>
</dbReference>
<dbReference type="PROSITE" id="PS50067">
    <property type="entry name" value="KINESIN_MOTOR_2"/>
    <property type="match status" value="1"/>
</dbReference>
<evidence type="ECO:0000256" key="6">
    <source>
        <dbReference type="SAM" id="Coils"/>
    </source>
</evidence>
<dbReference type="InterPro" id="IPR027417">
    <property type="entry name" value="P-loop_NTPase"/>
</dbReference>
<organism evidence="8 9">
    <name type="scientific">Galdieria yellowstonensis</name>
    <dbReference type="NCBI Taxonomy" id="3028027"/>
    <lineage>
        <taxon>Eukaryota</taxon>
        <taxon>Rhodophyta</taxon>
        <taxon>Bangiophyceae</taxon>
        <taxon>Galdieriales</taxon>
        <taxon>Galdieriaceae</taxon>
        <taxon>Galdieria</taxon>
    </lineage>
</organism>
<gene>
    <name evidence="8" type="ORF">GAYE_PCTG10G0515</name>
</gene>
<dbReference type="Gene3D" id="3.40.850.10">
    <property type="entry name" value="Kinesin motor domain"/>
    <property type="match status" value="1"/>
</dbReference>
<dbReference type="InterPro" id="IPR027640">
    <property type="entry name" value="Kinesin-like_fam"/>
</dbReference>
<evidence type="ECO:0000256" key="1">
    <source>
        <dbReference type="ARBA" id="ARBA00022701"/>
    </source>
</evidence>
<protein>
    <recommendedName>
        <fullName evidence="7">Kinesin motor domain-containing protein</fullName>
    </recommendedName>
</protein>
<evidence type="ECO:0000256" key="5">
    <source>
        <dbReference type="PROSITE-ProRule" id="PRU00283"/>
    </source>
</evidence>
<dbReference type="CDD" id="cd01366">
    <property type="entry name" value="KISc_C_terminal"/>
    <property type="match status" value="1"/>
</dbReference>
<keyword evidence="9" id="KW-1185">Reference proteome</keyword>
<keyword evidence="2 5" id="KW-0547">Nucleotide-binding</keyword>
<keyword evidence="6" id="KW-0175">Coiled coil</keyword>
<feature type="binding site" evidence="5">
    <location>
        <begin position="590"/>
        <end position="597"/>
    </location>
    <ligand>
        <name>ATP</name>
        <dbReference type="ChEBI" id="CHEBI:30616"/>
    </ligand>
</feature>
<comment type="similarity">
    <text evidence="5">Belongs to the TRAFAC class myosin-kinesin ATPase superfamily. Kinesin family.</text>
</comment>
<dbReference type="EMBL" id="JANCYU010000006">
    <property type="protein sequence ID" value="KAK4522625.1"/>
    <property type="molecule type" value="Genomic_DNA"/>
</dbReference>
<dbReference type="PANTHER" id="PTHR47972:SF45">
    <property type="entry name" value="PROTEIN CLARET SEGREGATIONAL"/>
    <property type="match status" value="1"/>
</dbReference>
<evidence type="ECO:0000256" key="2">
    <source>
        <dbReference type="ARBA" id="ARBA00022741"/>
    </source>
</evidence>
<feature type="coiled-coil region" evidence="6">
    <location>
        <begin position="211"/>
        <end position="445"/>
    </location>
</feature>
<name>A0AAV9I3J7_9RHOD</name>
<dbReference type="SMART" id="SM00129">
    <property type="entry name" value="KISc"/>
    <property type="match status" value="1"/>
</dbReference>
<dbReference type="GO" id="GO:0003777">
    <property type="term" value="F:microtubule motor activity"/>
    <property type="evidence" value="ECO:0007669"/>
    <property type="project" value="InterPro"/>
</dbReference>
<evidence type="ECO:0000313" key="8">
    <source>
        <dbReference type="EMBL" id="KAK4522625.1"/>
    </source>
</evidence>
<dbReference type="InterPro" id="IPR036961">
    <property type="entry name" value="Kinesin_motor_dom_sf"/>
</dbReference>
<dbReference type="InterPro" id="IPR001752">
    <property type="entry name" value="Kinesin_motor_dom"/>
</dbReference>
<evidence type="ECO:0000313" key="9">
    <source>
        <dbReference type="Proteomes" id="UP001300502"/>
    </source>
</evidence>
<proteinExistence type="inferred from homology"/>